<dbReference type="PANTHER" id="PTHR47974">
    <property type="entry name" value="OS07G0415500 PROTEIN"/>
    <property type="match status" value="1"/>
</dbReference>
<evidence type="ECO:0000256" key="2">
    <source>
        <dbReference type="ARBA" id="ARBA00022692"/>
    </source>
</evidence>
<name>A0AAD8VH63_LOLMU</name>
<dbReference type="InterPro" id="IPR011009">
    <property type="entry name" value="Kinase-like_dom_sf"/>
</dbReference>
<dbReference type="Proteomes" id="UP001231189">
    <property type="component" value="Unassembled WGS sequence"/>
</dbReference>
<gene>
    <name evidence="7" type="ORF">QYE76_028431</name>
</gene>
<keyword evidence="5" id="KW-0472">Membrane</keyword>
<evidence type="ECO:0000313" key="7">
    <source>
        <dbReference type="EMBL" id="KAK1604758.1"/>
    </source>
</evidence>
<sequence>MADVYSYGVVLLELLKGGHVSRWDWEAEGEEEMEMAVRCSIEILKGELAGKDKAWLLEFVDYRLDGELKHSETIVLLKIAVGSVEVERSRRPSIQETKEPNVPEQLTTTQTI</sequence>
<evidence type="ECO:0000256" key="5">
    <source>
        <dbReference type="ARBA" id="ARBA00023136"/>
    </source>
</evidence>
<keyword evidence="8" id="KW-1185">Reference proteome</keyword>
<evidence type="ECO:0000313" key="8">
    <source>
        <dbReference type="Proteomes" id="UP001231189"/>
    </source>
</evidence>
<evidence type="ECO:0000256" key="4">
    <source>
        <dbReference type="ARBA" id="ARBA00022989"/>
    </source>
</evidence>
<dbReference type="Gene3D" id="1.10.510.10">
    <property type="entry name" value="Transferase(Phosphotransferase) domain 1"/>
    <property type="match status" value="1"/>
</dbReference>
<accession>A0AAD8VH63</accession>
<proteinExistence type="predicted"/>
<comment type="subcellular location">
    <subcellularLocation>
        <location evidence="1">Membrane</location>
        <topology evidence="1">Single-pass membrane protein</topology>
    </subcellularLocation>
</comment>
<dbReference type="PANTHER" id="PTHR47974:SF31">
    <property type="entry name" value="RECEPTOR-LIKE SERINE_THREONINE-PROTEIN KINASE"/>
    <property type="match status" value="1"/>
</dbReference>
<protein>
    <submittedName>
        <fullName evidence="7">Uncharacterized protein</fullName>
    </submittedName>
</protein>
<comment type="caution">
    <text evidence="7">The sequence shown here is derived from an EMBL/GenBank/DDBJ whole genome shotgun (WGS) entry which is preliminary data.</text>
</comment>
<dbReference type="AlphaFoldDB" id="A0AAD8VH63"/>
<dbReference type="EMBL" id="JAUUTY010000007">
    <property type="protein sequence ID" value="KAK1604758.1"/>
    <property type="molecule type" value="Genomic_DNA"/>
</dbReference>
<evidence type="ECO:0000256" key="1">
    <source>
        <dbReference type="ARBA" id="ARBA00004167"/>
    </source>
</evidence>
<feature type="region of interest" description="Disordered" evidence="6">
    <location>
        <begin position="89"/>
        <end position="112"/>
    </location>
</feature>
<dbReference type="GO" id="GO:0016020">
    <property type="term" value="C:membrane"/>
    <property type="evidence" value="ECO:0007669"/>
    <property type="project" value="UniProtKB-SubCell"/>
</dbReference>
<keyword evidence="4" id="KW-1133">Transmembrane helix</keyword>
<evidence type="ECO:0000256" key="3">
    <source>
        <dbReference type="ARBA" id="ARBA00022729"/>
    </source>
</evidence>
<keyword evidence="2" id="KW-0812">Transmembrane</keyword>
<evidence type="ECO:0000256" key="6">
    <source>
        <dbReference type="SAM" id="MobiDB-lite"/>
    </source>
</evidence>
<dbReference type="SUPFAM" id="SSF56112">
    <property type="entry name" value="Protein kinase-like (PK-like)"/>
    <property type="match status" value="1"/>
</dbReference>
<reference evidence="7" key="1">
    <citation type="submission" date="2023-07" db="EMBL/GenBank/DDBJ databases">
        <title>A chromosome-level genome assembly of Lolium multiflorum.</title>
        <authorList>
            <person name="Chen Y."/>
            <person name="Copetti D."/>
            <person name="Kolliker R."/>
            <person name="Studer B."/>
        </authorList>
    </citation>
    <scope>NUCLEOTIDE SEQUENCE</scope>
    <source>
        <strain evidence="7">02402/16</strain>
        <tissue evidence="7">Leaf</tissue>
    </source>
</reference>
<organism evidence="7 8">
    <name type="scientific">Lolium multiflorum</name>
    <name type="common">Italian ryegrass</name>
    <name type="synonym">Lolium perenne subsp. multiflorum</name>
    <dbReference type="NCBI Taxonomy" id="4521"/>
    <lineage>
        <taxon>Eukaryota</taxon>
        <taxon>Viridiplantae</taxon>
        <taxon>Streptophyta</taxon>
        <taxon>Embryophyta</taxon>
        <taxon>Tracheophyta</taxon>
        <taxon>Spermatophyta</taxon>
        <taxon>Magnoliopsida</taxon>
        <taxon>Liliopsida</taxon>
        <taxon>Poales</taxon>
        <taxon>Poaceae</taxon>
        <taxon>BOP clade</taxon>
        <taxon>Pooideae</taxon>
        <taxon>Poodae</taxon>
        <taxon>Poeae</taxon>
        <taxon>Poeae Chloroplast Group 2 (Poeae type)</taxon>
        <taxon>Loliodinae</taxon>
        <taxon>Loliinae</taxon>
        <taxon>Lolium</taxon>
    </lineage>
</organism>
<keyword evidence="3" id="KW-0732">Signal</keyword>